<dbReference type="PANTHER" id="PTHR37486:SF1">
    <property type="entry name" value="STRINGENT STARVATION PROTEIN B"/>
    <property type="match status" value="1"/>
</dbReference>
<evidence type="ECO:0000313" key="2">
    <source>
        <dbReference type="EMBL" id="RCS58560.1"/>
    </source>
</evidence>
<dbReference type="PIRSF" id="PIRSF005276">
    <property type="entry name" value="SspB"/>
    <property type="match status" value="1"/>
</dbReference>
<keyword evidence="2" id="KW-0645">Protease</keyword>
<keyword evidence="2" id="KW-0378">Hydrolase</keyword>
<proteinExistence type="predicted"/>
<name>A0A368L5Y9_9BURK</name>
<dbReference type="GO" id="GO:0008233">
    <property type="term" value="F:peptidase activity"/>
    <property type="evidence" value="ECO:0007669"/>
    <property type="project" value="UniProtKB-KW"/>
</dbReference>
<dbReference type="InterPro" id="IPR007481">
    <property type="entry name" value="SspB"/>
</dbReference>
<feature type="region of interest" description="Disordered" evidence="1">
    <location>
        <begin position="102"/>
        <end position="147"/>
    </location>
</feature>
<sequence>MQEISTKPYFIRALYEWCMDNGYTPHISVVVNEQARVPLEFVRDGEIVMNISALATNQLVIQNDHIAFQARFGGVARDIYIPLENISAIYARETGQGMAFPALSADTPAADEPQVRVDDPITTAPAEPLPTKDSSKPAGKPKLTVVK</sequence>
<evidence type="ECO:0000313" key="3">
    <source>
        <dbReference type="Proteomes" id="UP000252357"/>
    </source>
</evidence>
<evidence type="ECO:0000256" key="1">
    <source>
        <dbReference type="SAM" id="MobiDB-lite"/>
    </source>
</evidence>
<dbReference type="Proteomes" id="UP000252357">
    <property type="component" value="Unassembled WGS sequence"/>
</dbReference>
<dbReference type="InterPro" id="IPR036760">
    <property type="entry name" value="SspB-like_sf"/>
</dbReference>
<accession>A0A368L5Y9</accession>
<dbReference type="Gene3D" id="2.30.30.220">
    <property type="entry name" value="SspB-like"/>
    <property type="match status" value="1"/>
</dbReference>
<dbReference type="OrthoDB" id="9797358at2"/>
<dbReference type="NCBIfam" id="NF008769">
    <property type="entry name" value="PRK11798.2-5"/>
    <property type="match status" value="1"/>
</dbReference>
<dbReference type="Pfam" id="PF04386">
    <property type="entry name" value="SspB"/>
    <property type="match status" value="1"/>
</dbReference>
<dbReference type="AlphaFoldDB" id="A0A368L5Y9"/>
<dbReference type="RefSeq" id="WP_114402644.1">
    <property type="nucleotide sequence ID" value="NZ_QPGB01000002.1"/>
</dbReference>
<keyword evidence="3" id="KW-1185">Reference proteome</keyword>
<protein>
    <submittedName>
        <fullName evidence="2">ClpXP protease specificity-enhancing factor</fullName>
    </submittedName>
</protein>
<dbReference type="GO" id="GO:0006508">
    <property type="term" value="P:proteolysis"/>
    <property type="evidence" value="ECO:0007669"/>
    <property type="project" value="UniProtKB-KW"/>
</dbReference>
<dbReference type="PANTHER" id="PTHR37486">
    <property type="entry name" value="STRINGENT STARVATION PROTEIN B"/>
    <property type="match status" value="1"/>
</dbReference>
<dbReference type="EMBL" id="QPGB01000002">
    <property type="protein sequence ID" value="RCS58560.1"/>
    <property type="molecule type" value="Genomic_DNA"/>
</dbReference>
<gene>
    <name evidence="2" type="ORF">DU000_07075</name>
</gene>
<reference evidence="2 3" key="1">
    <citation type="journal article" date="2018" name="Int. J. Syst. Evol. Microbiol.">
        <title>Parvibium lacunae gen. nov., sp. nov., a new member of the family Alcaligenaceae isolated from a freshwater pond.</title>
        <authorList>
            <person name="Chen W.M."/>
            <person name="Xie P.B."/>
            <person name="Hsu M.Y."/>
            <person name="Sheu S.Y."/>
        </authorList>
    </citation>
    <scope>NUCLEOTIDE SEQUENCE [LARGE SCALE GENOMIC DNA]</scope>
    <source>
        <strain evidence="2 3">KMB9</strain>
    </source>
</reference>
<dbReference type="SUPFAM" id="SSF101738">
    <property type="entry name" value="SspB-like"/>
    <property type="match status" value="1"/>
</dbReference>
<comment type="caution">
    <text evidence="2">The sequence shown here is derived from an EMBL/GenBank/DDBJ whole genome shotgun (WGS) entry which is preliminary data.</text>
</comment>
<organism evidence="2 3">
    <name type="scientific">Parvibium lacunae</name>
    <dbReference type="NCBI Taxonomy" id="1888893"/>
    <lineage>
        <taxon>Bacteria</taxon>
        <taxon>Pseudomonadati</taxon>
        <taxon>Pseudomonadota</taxon>
        <taxon>Betaproteobacteria</taxon>
        <taxon>Burkholderiales</taxon>
        <taxon>Alcaligenaceae</taxon>
        <taxon>Parvibium</taxon>
    </lineage>
</organism>